<evidence type="ECO:0000256" key="8">
    <source>
        <dbReference type="ARBA" id="ARBA00022792"/>
    </source>
</evidence>
<dbReference type="EC" id="7.1.1.2" evidence="3 17"/>
<evidence type="ECO:0000313" key="21">
    <source>
        <dbReference type="EMBL" id="UOF70240.1"/>
    </source>
</evidence>
<evidence type="ECO:0000256" key="17">
    <source>
        <dbReference type="RuleBase" id="RU003404"/>
    </source>
</evidence>
<feature type="transmembrane region" description="Helical" evidence="17">
    <location>
        <begin position="49"/>
        <end position="76"/>
    </location>
</feature>
<feature type="domain" description="NADH:quinone oxidoreductase/Mrp antiporter transmembrane" evidence="18">
    <location>
        <begin position="106"/>
        <end position="386"/>
    </location>
</feature>
<evidence type="ECO:0000259" key="20">
    <source>
        <dbReference type="Pfam" id="PF06455"/>
    </source>
</evidence>
<dbReference type="PANTHER" id="PTHR42829">
    <property type="entry name" value="NADH-UBIQUINONE OXIDOREDUCTASE CHAIN 5"/>
    <property type="match status" value="1"/>
</dbReference>
<evidence type="ECO:0000256" key="11">
    <source>
        <dbReference type="ARBA" id="ARBA00022989"/>
    </source>
</evidence>
<dbReference type="PANTHER" id="PTHR42829:SF2">
    <property type="entry name" value="NADH-UBIQUINONE OXIDOREDUCTASE CHAIN 5"/>
    <property type="match status" value="1"/>
</dbReference>
<keyword evidence="13 17" id="KW-0830">Ubiquinone</keyword>
<proteinExistence type="inferred from homology"/>
<protein>
    <recommendedName>
        <fullName evidence="4 17">NADH-ubiquinone oxidoreductase chain 5</fullName>
        <ecNumber evidence="3 17">7.1.1.2</ecNumber>
    </recommendedName>
</protein>
<feature type="transmembrane region" description="Helical" evidence="17">
    <location>
        <begin position="244"/>
        <end position="262"/>
    </location>
</feature>
<dbReference type="EMBL" id="MT394506">
    <property type="protein sequence ID" value="UOF70240.1"/>
    <property type="molecule type" value="Genomic_DNA"/>
</dbReference>
<evidence type="ECO:0000256" key="16">
    <source>
        <dbReference type="ARBA" id="ARBA00049551"/>
    </source>
</evidence>
<feature type="transmembrane region" description="Helical" evidence="17">
    <location>
        <begin position="327"/>
        <end position="354"/>
    </location>
</feature>
<evidence type="ECO:0000256" key="7">
    <source>
        <dbReference type="ARBA" id="ARBA00022692"/>
    </source>
</evidence>
<name>A0A8T9JE43_9MYRI</name>
<evidence type="ECO:0000256" key="13">
    <source>
        <dbReference type="ARBA" id="ARBA00023075"/>
    </source>
</evidence>
<dbReference type="Pfam" id="PF06455">
    <property type="entry name" value="NADH5_C"/>
    <property type="match status" value="1"/>
</dbReference>
<keyword evidence="15 17" id="KW-0472">Membrane</keyword>
<comment type="catalytic activity">
    <reaction evidence="16 17">
        <text>a ubiquinone + NADH + 5 H(+)(in) = a ubiquinol + NAD(+) + 4 H(+)(out)</text>
        <dbReference type="Rhea" id="RHEA:29091"/>
        <dbReference type="Rhea" id="RHEA-COMP:9565"/>
        <dbReference type="Rhea" id="RHEA-COMP:9566"/>
        <dbReference type="ChEBI" id="CHEBI:15378"/>
        <dbReference type="ChEBI" id="CHEBI:16389"/>
        <dbReference type="ChEBI" id="CHEBI:17976"/>
        <dbReference type="ChEBI" id="CHEBI:57540"/>
        <dbReference type="ChEBI" id="CHEBI:57945"/>
        <dbReference type="EC" id="7.1.1.2"/>
    </reaction>
</comment>
<feature type="transmembrane region" description="Helical" evidence="17">
    <location>
        <begin position="484"/>
        <end position="504"/>
    </location>
</feature>
<feature type="transmembrane region" description="Helical" evidence="17">
    <location>
        <begin position="174"/>
        <end position="190"/>
    </location>
</feature>
<keyword evidence="11 17" id="KW-1133">Transmembrane helix</keyword>
<feature type="transmembrane region" description="Helical" evidence="17">
    <location>
        <begin position="293"/>
        <end position="315"/>
    </location>
</feature>
<evidence type="ECO:0000259" key="19">
    <source>
        <dbReference type="Pfam" id="PF00662"/>
    </source>
</evidence>
<dbReference type="RefSeq" id="YP_010352900.1">
    <property type="nucleotide sequence ID" value="NC_062681.1"/>
</dbReference>
<feature type="transmembrane region" description="Helical" evidence="17">
    <location>
        <begin position="453"/>
        <end position="472"/>
    </location>
</feature>
<feature type="domain" description="NADH dehydrogenase subunit 5 C-terminal" evidence="20">
    <location>
        <begin position="390"/>
        <end position="568"/>
    </location>
</feature>
<feature type="transmembrane region" description="Helical" evidence="17">
    <location>
        <begin position="111"/>
        <end position="129"/>
    </location>
</feature>
<evidence type="ECO:0000256" key="9">
    <source>
        <dbReference type="ARBA" id="ARBA00022967"/>
    </source>
</evidence>
<feature type="transmembrane region" description="Helical" evidence="17">
    <location>
        <begin position="269"/>
        <end position="287"/>
    </location>
</feature>
<evidence type="ECO:0000259" key="18">
    <source>
        <dbReference type="Pfam" id="PF00361"/>
    </source>
</evidence>
<evidence type="ECO:0000256" key="1">
    <source>
        <dbReference type="ARBA" id="ARBA00003257"/>
    </source>
</evidence>
<dbReference type="InterPro" id="IPR001750">
    <property type="entry name" value="ND/Mrp_TM"/>
</dbReference>
<dbReference type="InterPro" id="IPR010934">
    <property type="entry name" value="NADH_DH_su5_C"/>
</dbReference>
<comment type="function">
    <text evidence="17">Core subunit of the mitochondrial membrane respiratory chain NADH dehydrogenase (Complex I) which catalyzes electron transfer from NADH through the respiratory chain, using ubiquinone as an electron acceptor. Essential for the catalytic activity and assembly of complex I.</text>
</comment>
<dbReference type="InterPro" id="IPR001516">
    <property type="entry name" value="Proton_antipo_N"/>
</dbReference>
<evidence type="ECO:0000256" key="15">
    <source>
        <dbReference type="ARBA" id="ARBA00023136"/>
    </source>
</evidence>
<evidence type="ECO:0000256" key="12">
    <source>
        <dbReference type="ARBA" id="ARBA00023027"/>
    </source>
</evidence>
<keyword evidence="7 17" id="KW-0812">Transmembrane</keyword>
<sequence length="568" mass="64299">MFNISKMTSFFLGIVSFLIFILFLIISLYDRVLLFEWVFFSMNGMDLSLIFLFDWMSLLFFSVVLIISSSVLYYSYYYMEGEVYMGRFILLVLLFVLSMVLVILSPSFISILLGWDGLGLVSYCLVIYYQNYKSFSAGMLTVLSNRIGDVGLLIAIGWLMSIGSWNFYCLESFAIINYWVVICVFIAGLTKSAQMPFSAWLPAAMAAPTPVSALVHSSTLVTAGVYLLIRFSHLLEPFMLVKKFLFFVAMFTMFLAGLGANFEMDLKKIVALSTLSQLGLMMSMVALGNEMFAFFHLITHALFKALLFLCAGKIIHSMGSNQDIRLMGGAVVSLPLSLVFMNSANFSLCGFPFMAGFYSKDLILEFMAGTHFNLFMMMILYIGTLFTCMYSIRLSWHLSGGLYKGKSFFSLEDNEKGYTSPMMILFIGALGGGSLFSWLLFDTPTTIIIGDMTKMIPVILIFFGIISSLSMIAKLGEVNINYLFGQYFVSLMWFMPSLSSQYLIKPPLTMGDLLINYNDKGWGEYFGGQGLMKYFSFISTHIQNWQYNSVKTFILLFLTWLIILMYMI</sequence>
<keyword evidence="9" id="KW-1278">Translocase</keyword>
<comment type="subcellular location">
    <subcellularLocation>
        <location evidence="2">Mitochondrion inner membrane</location>
        <topology evidence="2">Multi-pass membrane protein</topology>
    </subcellularLocation>
</comment>
<geneLocation type="mitochondrion" evidence="21"/>
<organism evidence="21">
    <name type="scientific">Pseudotibiozus cerasopus</name>
    <dbReference type="NCBI Taxonomy" id="2931677"/>
    <lineage>
        <taxon>Eukaryota</taxon>
        <taxon>Metazoa</taxon>
        <taxon>Ecdysozoa</taxon>
        <taxon>Arthropoda</taxon>
        <taxon>Myriapoda</taxon>
        <taxon>Diplopoda</taxon>
        <taxon>Helminthomorpha</taxon>
        <taxon>Spirostreptida</taxon>
        <taxon>Spirostreptidae</taxon>
        <taxon>Pseudotibiozus</taxon>
    </lineage>
</organism>
<evidence type="ECO:0000256" key="2">
    <source>
        <dbReference type="ARBA" id="ARBA00004448"/>
    </source>
</evidence>
<evidence type="ECO:0000256" key="10">
    <source>
        <dbReference type="ARBA" id="ARBA00022982"/>
    </source>
</evidence>
<dbReference type="GO" id="GO:0008137">
    <property type="term" value="F:NADH dehydrogenase (ubiquinone) activity"/>
    <property type="evidence" value="ECO:0007669"/>
    <property type="project" value="UniProtKB-EC"/>
</dbReference>
<feature type="transmembrane region" description="Helical" evidence="17">
    <location>
        <begin position="88"/>
        <end position="105"/>
    </location>
</feature>
<dbReference type="GeneID" id="71887190"/>
<dbReference type="GO" id="GO:0015990">
    <property type="term" value="P:electron transport coupled proton transport"/>
    <property type="evidence" value="ECO:0007669"/>
    <property type="project" value="TreeGrafter"/>
</dbReference>
<dbReference type="GO" id="GO:0005743">
    <property type="term" value="C:mitochondrial inner membrane"/>
    <property type="evidence" value="ECO:0007669"/>
    <property type="project" value="UniProtKB-SubCell"/>
</dbReference>
<feature type="transmembrane region" description="Helical" evidence="17">
    <location>
        <begin position="7"/>
        <end position="29"/>
    </location>
</feature>
<dbReference type="CTD" id="4540"/>
<dbReference type="PRINTS" id="PR01434">
    <property type="entry name" value="NADHDHGNASE5"/>
</dbReference>
<feature type="transmembrane region" description="Helical" evidence="17">
    <location>
        <begin position="374"/>
        <end position="396"/>
    </location>
</feature>
<reference evidence="21" key="1">
    <citation type="submission" date="2020-04" db="EMBL/GenBank/DDBJ databases">
        <title>Complete mitochondrial genomes from museum specimens uncover millipede evolution in the Eastern Arc Mountains.</title>
        <authorList>
            <person name="Margaryan A."/>
        </authorList>
    </citation>
    <scope>NUCLEOTIDE SEQUENCE</scope>
</reference>
<dbReference type="InterPro" id="IPR003945">
    <property type="entry name" value="NU5C-like"/>
</dbReference>
<keyword evidence="5 17" id="KW-0813">Transport</keyword>
<feature type="transmembrane region" description="Helical" evidence="17">
    <location>
        <begin position="211"/>
        <end position="232"/>
    </location>
</feature>
<feature type="transmembrane region" description="Helical" evidence="17">
    <location>
        <begin position="417"/>
        <end position="441"/>
    </location>
</feature>
<keyword evidence="14 17" id="KW-0496">Mitochondrion</keyword>
<dbReference type="AlphaFoldDB" id="A0A8T9JE43"/>
<dbReference type="Pfam" id="PF00361">
    <property type="entry name" value="Proton_antipo_M"/>
    <property type="match status" value="1"/>
</dbReference>
<evidence type="ECO:0000256" key="3">
    <source>
        <dbReference type="ARBA" id="ARBA00012944"/>
    </source>
</evidence>
<dbReference type="GO" id="GO:0042773">
    <property type="term" value="P:ATP synthesis coupled electron transport"/>
    <property type="evidence" value="ECO:0007669"/>
    <property type="project" value="InterPro"/>
</dbReference>
<evidence type="ECO:0000256" key="5">
    <source>
        <dbReference type="ARBA" id="ARBA00022448"/>
    </source>
</evidence>
<keyword evidence="12 17" id="KW-0520">NAD</keyword>
<keyword evidence="6" id="KW-0679">Respiratory chain</keyword>
<evidence type="ECO:0000256" key="14">
    <source>
        <dbReference type="ARBA" id="ARBA00023128"/>
    </source>
</evidence>
<feature type="transmembrane region" description="Helical" evidence="17">
    <location>
        <begin position="150"/>
        <end position="168"/>
    </location>
</feature>
<keyword evidence="10" id="KW-0249">Electron transport</keyword>
<dbReference type="Pfam" id="PF00662">
    <property type="entry name" value="Proton_antipo_N"/>
    <property type="match status" value="1"/>
</dbReference>
<keyword evidence="8" id="KW-0999">Mitochondrion inner membrane</keyword>
<dbReference type="GO" id="GO:0003954">
    <property type="term" value="F:NADH dehydrogenase activity"/>
    <property type="evidence" value="ECO:0007669"/>
    <property type="project" value="TreeGrafter"/>
</dbReference>
<gene>
    <name evidence="21" type="primary">ND5</name>
</gene>
<accession>A0A8T9JE43</accession>
<feature type="domain" description="NADH-Ubiquinone oxidoreductase (complex I) chain 5 N-terminal" evidence="19">
    <location>
        <begin position="40"/>
        <end position="88"/>
    </location>
</feature>
<comment type="function">
    <text evidence="1">Core subunit of the mitochondrial membrane respiratory chain NADH dehydrogenase (Complex I) that is believed to belong to the minimal assembly required for catalysis. Complex I functions in the transfer of electrons from NADH to the respiratory chain. The immediate electron acceptor for the enzyme is believed to be ubiquinone.</text>
</comment>
<evidence type="ECO:0000256" key="4">
    <source>
        <dbReference type="ARBA" id="ARBA00021096"/>
    </source>
</evidence>
<comment type="similarity">
    <text evidence="17">Belongs to the complex I subunit 5 family.</text>
</comment>
<feature type="transmembrane region" description="Helical" evidence="17">
    <location>
        <begin position="549"/>
        <end position="567"/>
    </location>
</feature>
<evidence type="ECO:0000256" key="6">
    <source>
        <dbReference type="ARBA" id="ARBA00022660"/>
    </source>
</evidence>